<dbReference type="Pfam" id="PF23247">
    <property type="entry name" value="LRR_RPS2"/>
    <property type="match status" value="1"/>
</dbReference>
<dbReference type="PANTHER" id="PTHR33463:SF209">
    <property type="entry name" value="DISEASE RESISTANCE PROTEIN RPS2-LIKE"/>
    <property type="match status" value="1"/>
</dbReference>
<sequence length="259" mass="29912">MREVVASDGDEASYEIVFRVLKRLELHCLQNLTSFCSGNYTLWCPSLEQVTLSQCPRMKNFYQGELITPKLHKVQSTETDFWGRWAGDLNATVEQLYKEQFSKFPELIDIWSKNPQEMLDFTTLEFLEICDSNNLRYIFYLSTAFSLGQLRQMEIKRCGNLEQVIKEECPITMVEEAITDSSKIIGIFPRLQSIIVESCPDMTSFYRGSKCLEFPFLVKIKVTGCSNMTTFVSTFSRDEDKEVIIGDEVDDVTTFFSDK</sequence>
<dbReference type="SUPFAM" id="SSF52047">
    <property type="entry name" value="RNI-like"/>
    <property type="match status" value="1"/>
</dbReference>
<accession>A0A7J8S079</accession>
<protein>
    <recommendedName>
        <fullName evidence="2">Disease resistance protein At4g27190-like leucine-rich repeats domain-containing protein</fullName>
    </recommendedName>
</protein>
<dbReference type="PANTHER" id="PTHR33463">
    <property type="entry name" value="NB-ARC DOMAIN-CONTAINING PROTEIN-RELATED"/>
    <property type="match status" value="1"/>
</dbReference>
<dbReference type="AlphaFoldDB" id="A0A7J8S079"/>
<evidence type="ECO:0000313" key="4">
    <source>
        <dbReference type="Proteomes" id="UP000593561"/>
    </source>
</evidence>
<proteinExistence type="predicted"/>
<evidence type="ECO:0000256" key="1">
    <source>
        <dbReference type="ARBA" id="ARBA00022821"/>
    </source>
</evidence>
<comment type="caution">
    <text evidence="3">The sequence shown here is derived from an EMBL/GenBank/DDBJ whole genome shotgun (WGS) entry which is preliminary data.</text>
</comment>
<evidence type="ECO:0000313" key="3">
    <source>
        <dbReference type="EMBL" id="MBA0619459.1"/>
    </source>
</evidence>
<evidence type="ECO:0000259" key="2">
    <source>
        <dbReference type="Pfam" id="PF23247"/>
    </source>
</evidence>
<reference evidence="3 4" key="1">
    <citation type="journal article" date="2019" name="Genome Biol. Evol.">
        <title>Insights into the evolution of the New World diploid cottons (Gossypium, subgenus Houzingenia) based on genome sequencing.</title>
        <authorList>
            <person name="Grover C.E."/>
            <person name="Arick M.A. 2nd"/>
            <person name="Thrash A."/>
            <person name="Conover J.L."/>
            <person name="Sanders W.S."/>
            <person name="Peterson D.G."/>
            <person name="Frelichowski J.E."/>
            <person name="Scheffler J.A."/>
            <person name="Scheffler B.E."/>
            <person name="Wendel J.F."/>
        </authorList>
    </citation>
    <scope>NUCLEOTIDE SEQUENCE [LARGE SCALE GENOMIC DNA]</scope>
    <source>
        <strain evidence="3">27</strain>
        <tissue evidence="3">Leaf</tissue>
    </source>
</reference>
<dbReference type="InterPro" id="IPR032675">
    <property type="entry name" value="LRR_dom_sf"/>
</dbReference>
<dbReference type="InterPro" id="IPR057135">
    <property type="entry name" value="At4g27190-like_LRR"/>
</dbReference>
<keyword evidence="1" id="KW-0611">Plant defense</keyword>
<organism evidence="3 4">
    <name type="scientific">Gossypium davidsonii</name>
    <name type="common">Davidson's cotton</name>
    <name type="synonym">Gossypium klotzschianum subsp. davidsonii</name>
    <dbReference type="NCBI Taxonomy" id="34287"/>
    <lineage>
        <taxon>Eukaryota</taxon>
        <taxon>Viridiplantae</taxon>
        <taxon>Streptophyta</taxon>
        <taxon>Embryophyta</taxon>
        <taxon>Tracheophyta</taxon>
        <taxon>Spermatophyta</taxon>
        <taxon>Magnoliopsida</taxon>
        <taxon>eudicotyledons</taxon>
        <taxon>Gunneridae</taxon>
        <taxon>Pentapetalae</taxon>
        <taxon>rosids</taxon>
        <taxon>malvids</taxon>
        <taxon>Malvales</taxon>
        <taxon>Malvaceae</taxon>
        <taxon>Malvoideae</taxon>
        <taxon>Gossypium</taxon>
    </lineage>
</organism>
<gene>
    <name evidence="3" type="ORF">Godav_028626</name>
</gene>
<dbReference type="InterPro" id="IPR050905">
    <property type="entry name" value="Plant_NBS-LRR"/>
</dbReference>
<dbReference type="Gene3D" id="3.80.10.10">
    <property type="entry name" value="Ribonuclease Inhibitor"/>
    <property type="match status" value="1"/>
</dbReference>
<feature type="domain" description="Disease resistance protein At4g27190-like leucine-rich repeats" evidence="2">
    <location>
        <begin position="93"/>
        <end position="159"/>
    </location>
</feature>
<keyword evidence="4" id="KW-1185">Reference proteome</keyword>
<name>A0A7J8S079_GOSDV</name>
<dbReference type="Proteomes" id="UP000593561">
    <property type="component" value="Unassembled WGS sequence"/>
</dbReference>
<feature type="non-terminal residue" evidence="3">
    <location>
        <position position="1"/>
    </location>
</feature>
<dbReference type="EMBL" id="JABFAC010000007">
    <property type="protein sequence ID" value="MBA0619459.1"/>
    <property type="molecule type" value="Genomic_DNA"/>
</dbReference>